<sequence length="630" mass="70552">MTLYMPLFRSCSTLRYLTQLHAHLVVTGLHSDPLASTKLLESYAQMGSLQSSRLVFETHPSSDSFMFGVLVKCYLWHYLFDQVVLLYHHHTQNGSRLTQNCTFLYPSVLKAVSVVSDLVAGRKLHGRIVRCLMKCVRDLVSWSSVVTCYVENGRPGEGLEMLPWMVSEGIVPDSVTMLGIAEAGDKVGCLRVVRSVHGYVIRKEMAGDASVRNSLIVMYSQCGYLRGAKGVFESVADQSTACWTSMISSCNQNGRFEEAIDAFKKMQESEVEVNEVTMISVLCCCARLGCLKEGKSVHCFILRREMDGADLDLGPALMHFYSACWKISSCEKILCLIGNSTVVSWNTLIPIYALEGLNEEAMVLFACMLEKGLMLDSFSLCMYAGSIRFGQQIHGHVTKRGFVDEFVQNSLMDMYSKCGFVDLAYTIFEKMKEKSMVTWNCMICGFSQNGISVEALKLFDEDLYIDTSLVDMYAKCGDLKTAQGVFNSKSKKSVVSWNAMIAAYGIHGQITFATTLFSKMVESHIKPNEVTFINILSACRHVGSVEEGKFYFNSMRDYDIHVGNIGGAYEIIKSACQPIDASIWGALLNGCRIHGRMDFIQNIHKELREIRTDDTRYYTLLYNIYAEGGN</sequence>
<feature type="repeat" description="PPR" evidence="2">
    <location>
        <begin position="404"/>
        <end position="438"/>
    </location>
</feature>
<dbReference type="EnsemblPlants" id="KRH70842">
    <property type="protein sequence ID" value="KRH70842"/>
    <property type="gene ID" value="GLYMA_02G113400"/>
</dbReference>
<reference evidence="4" key="2">
    <citation type="submission" date="2018-02" db="UniProtKB">
        <authorList>
            <consortium name="EnsemblPlants"/>
        </authorList>
    </citation>
    <scope>IDENTIFICATION</scope>
    <source>
        <strain evidence="4">Williams 82</strain>
    </source>
</reference>
<dbReference type="Pfam" id="PF13041">
    <property type="entry name" value="PPR_2"/>
    <property type="match status" value="2"/>
</dbReference>
<evidence type="ECO:0008006" key="6">
    <source>
        <dbReference type="Google" id="ProtNLM"/>
    </source>
</evidence>
<dbReference type="GO" id="GO:0099402">
    <property type="term" value="P:plant organ development"/>
    <property type="evidence" value="ECO:0007669"/>
    <property type="project" value="UniProtKB-ARBA"/>
</dbReference>
<feature type="repeat" description="PPR" evidence="2">
    <location>
        <begin position="341"/>
        <end position="375"/>
    </location>
</feature>
<dbReference type="PANTHER" id="PTHR47926">
    <property type="entry name" value="PENTATRICOPEPTIDE REPEAT-CONTAINING PROTEIN"/>
    <property type="match status" value="1"/>
</dbReference>
<dbReference type="OMA" id="CCKCEAN"/>
<dbReference type="InParanoid" id="A0A0R0KW23"/>
<evidence type="ECO:0000256" key="2">
    <source>
        <dbReference type="PROSITE-ProRule" id="PRU00708"/>
    </source>
</evidence>
<keyword evidence="5" id="KW-1185">Reference proteome</keyword>
<dbReference type="EMBL" id="CM000835">
    <property type="protein sequence ID" value="KRH70842.1"/>
    <property type="molecule type" value="Genomic_DNA"/>
</dbReference>
<feature type="repeat" description="PPR" evidence="2">
    <location>
        <begin position="138"/>
        <end position="172"/>
    </location>
</feature>
<dbReference type="InterPro" id="IPR011990">
    <property type="entry name" value="TPR-like_helical_dom_sf"/>
</dbReference>
<evidence type="ECO:0000313" key="5">
    <source>
        <dbReference type="Proteomes" id="UP000008827"/>
    </source>
</evidence>
<dbReference type="InterPro" id="IPR002885">
    <property type="entry name" value="PPR_rpt"/>
</dbReference>
<feature type="repeat" description="PPR" evidence="2">
    <location>
        <begin position="239"/>
        <end position="273"/>
    </location>
</feature>
<dbReference type="FunCoup" id="A0A0R0KW23">
    <property type="interactions" value="16"/>
</dbReference>
<protein>
    <recommendedName>
        <fullName evidence="6">Pentatricopeptide repeat-containing protein</fullName>
    </recommendedName>
</protein>
<dbReference type="AlphaFoldDB" id="A0A0R0KW23"/>
<keyword evidence="1" id="KW-0677">Repeat</keyword>
<dbReference type="InterPro" id="IPR046960">
    <property type="entry name" value="PPR_At4g14850-like_plant"/>
</dbReference>
<dbReference type="PROSITE" id="PS51375">
    <property type="entry name" value="PPR"/>
    <property type="match status" value="5"/>
</dbReference>
<dbReference type="FunFam" id="1.25.40.10:FF:000073">
    <property type="entry name" value="Pentatricopeptide repeat-containing protein chloroplastic"/>
    <property type="match status" value="1"/>
</dbReference>
<dbReference type="GO" id="GO:0009507">
    <property type="term" value="C:chloroplast"/>
    <property type="evidence" value="ECO:0000318"/>
    <property type="project" value="GO_Central"/>
</dbReference>
<evidence type="ECO:0000313" key="3">
    <source>
        <dbReference type="EMBL" id="KRH70842.1"/>
    </source>
</evidence>
<dbReference type="NCBIfam" id="TIGR00756">
    <property type="entry name" value="PPR"/>
    <property type="match status" value="5"/>
</dbReference>
<feature type="repeat" description="PPR" evidence="2">
    <location>
        <begin position="493"/>
        <end position="527"/>
    </location>
</feature>
<organism evidence="3">
    <name type="scientific">Glycine max</name>
    <name type="common">Soybean</name>
    <name type="synonym">Glycine hispida</name>
    <dbReference type="NCBI Taxonomy" id="3847"/>
    <lineage>
        <taxon>Eukaryota</taxon>
        <taxon>Viridiplantae</taxon>
        <taxon>Streptophyta</taxon>
        <taxon>Embryophyta</taxon>
        <taxon>Tracheophyta</taxon>
        <taxon>Spermatophyta</taxon>
        <taxon>Magnoliopsida</taxon>
        <taxon>eudicotyledons</taxon>
        <taxon>Gunneridae</taxon>
        <taxon>Pentapetalae</taxon>
        <taxon>rosids</taxon>
        <taxon>fabids</taxon>
        <taxon>Fabales</taxon>
        <taxon>Fabaceae</taxon>
        <taxon>Papilionoideae</taxon>
        <taxon>50 kb inversion clade</taxon>
        <taxon>NPAAA clade</taxon>
        <taxon>indigoferoid/millettioid clade</taxon>
        <taxon>Phaseoleae</taxon>
        <taxon>Glycine</taxon>
        <taxon>Glycine subgen. Soja</taxon>
    </lineage>
</organism>
<reference evidence="3" key="3">
    <citation type="submission" date="2018-07" db="EMBL/GenBank/DDBJ databases">
        <title>WGS assembly of Glycine max.</title>
        <authorList>
            <person name="Schmutz J."/>
            <person name="Cannon S."/>
            <person name="Schlueter J."/>
            <person name="Ma J."/>
            <person name="Mitros T."/>
            <person name="Nelson W."/>
            <person name="Hyten D."/>
            <person name="Song Q."/>
            <person name="Thelen J."/>
            <person name="Cheng J."/>
            <person name="Xu D."/>
            <person name="Hellsten U."/>
            <person name="May G."/>
            <person name="Yu Y."/>
            <person name="Sakurai T."/>
            <person name="Umezawa T."/>
            <person name="Bhattacharyya M."/>
            <person name="Sandhu D."/>
            <person name="Valliyodan B."/>
            <person name="Lindquist E."/>
            <person name="Peto M."/>
            <person name="Grant D."/>
            <person name="Shu S."/>
            <person name="Goodstein D."/>
            <person name="Barry K."/>
            <person name="Futrell-Griggs M."/>
            <person name="Abernathy B."/>
            <person name="Du J."/>
            <person name="Tian Z."/>
            <person name="Zhu L."/>
            <person name="Gill N."/>
            <person name="Joshi T."/>
            <person name="Libault M."/>
            <person name="Sethuraman A."/>
            <person name="Zhang X."/>
            <person name="Shinozaki K."/>
            <person name="Nguyen H."/>
            <person name="Wing R."/>
            <person name="Cregan P."/>
            <person name="Specht J."/>
            <person name="Grimwood J."/>
            <person name="Rokhsar D."/>
            <person name="Stacey G."/>
            <person name="Shoemaker R."/>
            <person name="Jackson S."/>
        </authorList>
    </citation>
    <scope>NUCLEOTIDE SEQUENCE</scope>
    <source>
        <tissue evidence="3">Callus</tissue>
    </source>
</reference>
<name>A0A0R0KW23_SOYBN</name>
<dbReference type="GO" id="GO:1900865">
    <property type="term" value="P:chloroplast RNA modification"/>
    <property type="evidence" value="ECO:0000318"/>
    <property type="project" value="GO_Central"/>
</dbReference>
<reference evidence="3 4" key="1">
    <citation type="journal article" date="2010" name="Nature">
        <title>Genome sequence of the palaeopolyploid soybean.</title>
        <authorList>
            <person name="Schmutz J."/>
            <person name="Cannon S.B."/>
            <person name="Schlueter J."/>
            <person name="Ma J."/>
            <person name="Mitros T."/>
            <person name="Nelson W."/>
            <person name="Hyten D.L."/>
            <person name="Song Q."/>
            <person name="Thelen J.J."/>
            <person name="Cheng J."/>
            <person name="Xu D."/>
            <person name="Hellsten U."/>
            <person name="May G.D."/>
            <person name="Yu Y."/>
            <person name="Sakurai T."/>
            <person name="Umezawa T."/>
            <person name="Bhattacharyya M.K."/>
            <person name="Sandhu D."/>
            <person name="Valliyodan B."/>
            <person name="Lindquist E."/>
            <person name="Peto M."/>
            <person name="Grant D."/>
            <person name="Shu S."/>
            <person name="Goodstein D."/>
            <person name="Barry K."/>
            <person name="Futrell-Griggs M."/>
            <person name="Abernathy B."/>
            <person name="Du J."/>
            <person name="Tian Z."/>
            <person name="Zhu L."/>
            <person name="Gill N."/>
            <person name="Joshi T."/>
            <person name="Libault M."/>
            <person name="Sethuraman A."/>
            <person name="Zhang X.-C."/>
            <person name="Shinozaki K."/>
            <person name="Nguyen H.T."/>
            <person name="Wing R.A."/>
            <person name="Cregan P."/>
            <person name="Specht J."/>
            <person name="Grimwood J."/>
            <person name="Rokhsar D."/>
            <person name="Stacey G."/>
            <person name="Shoemaker R.C."/>
            <person name="Jackson S.A."/>
        </authorList>
    </citation>
    <scope>NUCLEOTIDE SEQUENCE</scope>
    <source>
        <strain evidence="4">cv. Williams 82</strain>
        <tissue evidence="3">Callus</tissue>
    </source>
</reference>
<dbReference type="SMR" id="A0A0R0KW23"/>
<accession>A0A0R0KW23</accession>
<dbReference type="GO" id="GO:0003723">
    <property type="term" value="F:RNA binding"/>
    <property type="evidence" value="ECO:0007669"/>
    <property type="project" value="InterPro"/>
</dbReference>
<dbReference type="PANTHER" id="PTHR47926:SF344">
    <property type="entry name" value="OS07G0636900 PROTEIN"/>
    <property type="match status" value="1"/>
</dbReference>
<dbReference type="Gramene" id="KRH70842">
    <property type="protein sequence ID" value="KRH70842"/>
    <property type="gene ID" value="GLYMA_02G113400"/>
</dbReference>
<evidence type="ECO:0000313" key="4">
    <source>
        <dbReference type="EnsemblPlants" id="KRH70842"/>
    </source>
</evidence>
<dbReference type="Proteomes" id="UP000008827">
    <property type="component" value="Chromosome 2"/>
</dbReference>
<evidence type="ECO:0000256" key="1">
    <source>
        <dbReference type="ARBA" id="ARBA00022737"/>
    </source>
</evidence>
<dbReference type="Gene3D" id="1.25.40.10">
    <property type="entry name" value="Tetratricopeptide repeat domain"/>
    <property type="match status" value="5"/>
</dbReference>
<dbReference type="FunFam" id="1.25.40.10:FF:000158">
    <property type="entry name" value="pentatricopeptide repeat-containing protein At2g33680"/>
    <property type="match status" value="1"/>
</dbReference>
<proteinExistence type="predicted"/>
<gene>
    <name evidence="3" type="ORF">GLYMA_02G113400</name>
</gene>
<dbReference type="Pfam" id="PF01535">
    <property type="entry name" value="PPR"/>
    <property type="match status" value="6"/>
</dbReference>